<feature type="domain" description="Phosphoribosyltransferase" evidence="2">
    <location>
        <begin position="134"/>
        <end position="225"/>
    </location>
</feature>
<name>A0A1E5T7B8_9BACT</name>
<gene>
    <name evidence="3" type="ORF">BFP71_05390</name>
</gene>
<dbReference type="CDD" id="cd06223">
    <property type="entry name" value="PRTases_typeI"/>
    <property type="match status" value="1"/>
</dbReference>
<dbReference type="Proteomes" id="UP000095552">
    <property type="component" value="Unassembled WGS sequence"/>
</dbReference>
<sequence length="229" mass="25492">MVSYFSEFLSLLYPNLCVGCEDLLPSSNKYICPKCLYNLPKTNSHQLEVPEFENKFSGIVRLEHVLVYCYFNKHGLVQKILKALKYGDQPGIGEELGSRYGNELALAGFEGEFDIIVPVPIHHKRLQTRGYNQSEYFAMGLSKALSVPMNTSEFVKKKHIDSLTKQSKINRIASVDDVFSVIDGHSFEGKRILLVDDVVTTGSTLIACIESLEKANPKAISIATIGGLK</sequence>
<dbReference type="Pfam" id="PF00156">
    <property type="entry name" value="Pribosyltran"/>
    <property type="match status" value="1"/>
</dbReference>
<evidence type="ECO:0000256" key="1">
    <source>
        <dbReference type="ARBA" id="ARBA00008007"/>
    </source>
</evidence>
<dbReference type="PANTHER" id="PTHR47505:SF1">
    <property type="entry name" value="DNA UTILIZATION PROTEIN YHGH"/>
    <property type="match status" value="1"/>
</dbReference>
<evidence type="ECO:0000313" key="4">
    <source>
        <dbReference type="Proteomes" id="UP000095552"/>
    </source>
</evidence>
<evidence type="ECO:0000313" key="3">
    <source>
        <dbReference type="EMBL" id="OEK07269.1"/>
    </source>
</evidence>
<protein>
    <recommendedName>
        <fullName evidence="2">Phosphoribosyltransferase domain-containing protein</fullName>
    </recommendedName>
</protein>
<accession>A0A1E5T7B8</accession>
<organism evidence="3 4">
    <name type="scientific">Roseivirga misakiensis</name>
    <dbReference type="NCBI Taxonomy" id="1563681"/>
    <lineage>
        <taxon>Bacteria</taxon>
        <taxon>Pseudomonadati</taxon>
        <taxon>Bacteroidota</taxon>
        <taxon>Cytophagia</taxon>
        <taxon>Cytophagales</taxon>
        <taxon>Roseivirgaceae</taxon>
        <taxon>Roseivirga</taxon>
    </lineage>
</organism>
<comment type="similarity">
    <text evidence="1">Belongs to the ComF/GntX family.</text>
</comment>
<comment type="caution">
    <text evidence="3">The sequence shown here is derived from an EMBL/GenBank/DDBJ whole genome shotgun (WGS) entry which is preliminary data.</text>
</comment>
<dbReference type="Gene3D" id="3.40.50.2020">
    <property type="match status" value="1"/>
</dbReference>
<dbReference type="InterPro" id="IPR029057">
    <property type="entry name" value="PRTase-like"/>
</dbReference>
<dbReference type="STRING" id="1563681.BFP71_05390"/>
<dbReference type="EMBL" id="MDGQ01000003">
    <property type="protein sequence ID" value="OEK07269.1"/>
    <property type="molecule type" value="Genomic_DNA"/>
</dbReference>
<reference evidence="3 4" key="1">
    <citation type="submission" date="2016-08" db="EMBL/GenBank/DDBJ databases">
        <title>Draft genome of Fabibacter sp. strain SK-8.</title>
        <authorList>
            <person name="Wong S.-K."/>
            <person name="Hamasaki K."/>
            <person name="Yoshizawa S."/>
        </authorList>
    </citation>
    <scope>NUCLEOTIDE SEQUENCE [LARGE SCALE GENOMIC DNA]</scope>
    <source>
        <strain evidence="3 4">SK-8</strain>
    </source>
</reference>
<dbReference type="InterPro" id="IPR051910">
    <property type="entry name" value="ComF/GntX_DNA_util-trans"/>
</dbReference>
<dbReference type="PANTHER" id="PTHR47505">
    <property type="entry name" value="DNA UTILIZATION PROTEIN YHGH"/>
    <property type="match status" value="1"/>
</dbReference>
<dbReference type="InterPro" id="IPR000836">
    <property type="entry name" value="PRTase_dom"/>
</dbReference>
<evidence type="ECO:0000259" key="2">
    <source>
        <dbReference type="Pfam" id="PF00156"/>
    </source>
</evidence>
<dbReference type="SUPFAM" id="SSF53271">
    <property type="entry name" value="PRTase-like"/>
    <property type="match status" value="1"/>
</dbReference>
<keyword evidence="4" id="KW-1185">Reference proteome</keyword>
<dbReference type="AlphaFoldDB" id="A0A1E5T7B8"/>
<proteinExistence type="inferred from homology"/>